<feature type="transmembrane region" description="Helical" evidence="6">
    <location>
        <begin position="128"/>
        <end position="145"/>
    </location>
</feature>
<dbReference type="RefSeq" id="WP_346023976.1">
    <property type="nucleotide sequence ID" value="NZ_BAAADA010000040.1"/>
</dbReference>
<keyword evidence="5 6" id="KW-0472">Membrane</keyword>
<dbReference type="EMBL" id="BAAADA010000040">
    <property type="protein sequence ID" value="GAA0477495.1"/>
    <property type="molecule type" value="Genomic_DNA"/>
</dbReference>
<keyword evidence="8" id="KW-1185">Reference proteome</keyword>
<accession>A0ABN1AIW4</accession>
<feature type="transmembrane region" description="Helical" evidence="6">
    <location>
        <begin position="371"/>
        <end position="395"/>
    </location>
</feature>
<reference evidence="7 8" key="1">
    <citation type="journal article" date="2019" name="Int. J. Syst. Evol. Microbiol.">
        <title>The Global Catalogue of Microorganisms (GCM) 10K type strain sequencing project: providing services to taxonomists for standard genome sequencing and annotation.</title>
        <authorList>
            <consortium name="The Broad Institute Genomics Platform"/>
            <consortium name="The Broad Institute Genome Sequencing Center for Infectious Disease"/>
            <person name="Wu L."/>
            <person name="Ma J."/>
        </authorList>
    </citation>
    <scope>NUCLEOTIDE SEQUENCE [LARGE SCALE GENOMIC DNA]</scope>
    <source>
        <strain evidence="7 8">JCM 14232</strain>
    </source>
</reference>
<keyword evidence="2" id="KW-1003">Cell membrane</keyword>
<comment type="caution">
    <text evidence="7">The sequence shown here is derived from an EMBL/GenBank/DDBJ whole genome shotgun (WGS) entry which is preliminary data.</text>
</comment>
<evidence type="ECO:0000256" key="2">
    <source>
        <dbReference type="ARBA" id="ARBA00022475"/>
    </source>
</evidence>
<feature type="transmembrane region" description="Helical" evidence="6">
    <location>
        <begin position="184"/>
        <end position="204"/>
    </location>
</feature>
<proteinExistence type="predicted"/>
<gene>
    <name evidence="7" type="ORF">GCM10008936_04700</name>
</gene>
<feature type="transmembrane region" description="Helical" evidence="6">
    <location>
        <begin position="94"/>
        <end position="116"/>
    </location>
</feature>
<comment type="subcellular location">
    <subcellularLocation>
        <location evidence="1">Cell membrane</location>
        <topology evidence="1">Multi-pass membrane protein</topology>
    </subcellularLocation>
</comment>
<protein>
    <submittedName>
        <fullName evidence="7">Oligosaccharide flippase family protein</fullName>
    </submittedName>
</protein>
<dbReference type="InterPro" id="IPR050833">
    <property type="entry name" value="Poly_Biosynth_Transport"/>
</dbReference>
<evidence type="ECO:0000256" key="3">
    <source>
        <dbReference type="ARBA" id="ARBA00022692"/>
    </source>
</evidence>
<dbReference type="Proteomes" id="UP001410648">
    <property type="component" value="Unassembled WGS sequence"/>
</dbReference>
<feature type="transmembrane region" description="Helical" evidence="6">
    <location>
        <begin position="233"/>
        <end position="263"/>
    </location>
</feature>
<dbReference type="InterPro" id="IPR002797">
    <property type="entry name" value="Polysacc_synth"/>
</dbReference>
<evidence type="ECO:0000313" key="8">
    <source>
        <dbReference type="Proteomes" id="UP001410648"/>
    </source>
</evidence>
<keyword evidence="4 6" id="KW-1133">Transmembrane helix</keyword>
<feature type="transmembrane region" description="Helical" evidence="6">
    <location>
        <begin position="269"/>
        <end position="289"/>
    </location>
</feature>
<sequence>MQGNSRTNMVVKNIAIGLSGQMLMKILAFVSRTIFIQMLGVVYLGVNGLFTNILSILSLAELGIGTAIVYSLYEPLAKKNESLVESLVALYSKAYFIIGSIIFVLGLMVAPFIDLFIRDQPNIQDLTLIYLLYLISTTSSYFFAYKRALFTADQKNYVNLIYDNIFGVITVFIQMGVLLTTGNFVLYLVIKIVFTLIANIMISFKADKAYPYIKNKTKMPIPKIKVREIKKNVYSMFMMSIGTVVVNGTDNLVISSFIGLVWVGLYSNYIMIVAVLEALITQIFNPITASVGNLVSLESKEKSLEVFNKINYLNFVIYSVVCINLFIFLNPFISLWIGQEYILSTPIVLVFVLNIYLMGMRRTLSVYTRALGLFYHFRYIAFMDAGINLVVSLLLVTRLGIIGVLLGTTTATILTYLFYEPHILFKHYFKETILIYIRKYCYYFLITALSGFLLYNVTLQLGISNWIELFLNLIVANIFMAFLLVVFSIKAAEFNYFRAMIFRILGSKYSLRKL</sequence>
<evidence type="ECO:0000256" key="6">
    <source>
        <dbReference type="SAM" id="Phobius"/>
    </source>
</evidence>
<dbReference type="PANTHER" id="PTHR30250:SF26">
    <property type="entry name" value="PSMA PROTEIN"/>
    <property type="match status" value="1"/>
</dbReference>
<feature type="transmembrane region" description="Helical" evidence="6">
    <location>
        <begin position="310"/>
        <end position="329"/>
    </location>
</feature>
<organism evidence="7 8">
    <name type="scientific">Alkalibacterium indicireducens</name>
    <dbReference type="NCBI Taxonomy" id="398758"/>
    <lineage>
        <taxon>Bacteria</taxon>
        <taxon>Bacillati</taxon>
        <taxon>Bacillota</taxon>
        <taxon>Bacilli</taxon>
        <taxon>Lactobacillales</taxon>
        <taxon>Carnobacteriaceae</taxon>
        <taxon>Alkalibacterium</taxon>
    </lineage>
</organism>
<feature type="transmembrane region" description="Helical" evidence="6">
    <location>
        <begin position="341"/>
        <end position="359"/>
    </location>
</feature>
<dbReference type="PANTHER" id="PTHR30250">
    <property type="entry name" value="PST FAMILY PREDICTED COLANIC ACID TRANSPORTER"/>
    <property type="match status" value="1"/>
</dbReference>
<feature type="transmembrane region" description="Helical" evidence="6">
    <location>
        <begin position="469"/>
        <end position="489"/>
    </location>
</feature>
<name>A0ABN1AIW4_9LACT</name>
<feature type="transmembrane region" description="Helical" evidence="6">
    <location>
        <begin position="157"/>
        <end position="178"/>
    </location>
</feature>
<evidence type="ECO:0000313" key="7">
    <source>
        <dbReference type="EMBL" id="GAA0477495.1"/>
    </source>
</evidence>
<keyword evidence="3 6" id="KW-0812">Transmembrane</keyword>
<evidence type="ECO:0000256" key="1">
    <source>
        <dbReference type="ARBA" id="ARBA00004651"/>
    </source>
</evidence>
<dbReference type="Pfam" id="PF01943">
    <property type="entry name" value="Polysacc_synt"/>
    <property type="match status" value="1"/>
</dbReference>
<feature type="transmembrane region" description="Helical" evidence="6">
    <location>
        <begin position="52"/>
        <end position="73"/>
    </location>
</feature>
<feature type="transmembrane region" description="Helical" evidence="6">
    <location>
        <begin position="401"/>
        <end position="419"/>
    </location>
</feature>
<evidence type="ECO:0000256" key="4">
    <source>
        <dbReference type="ARBA" id="ARBA00022989"/>
    </source>
</evidence>
<evidence type="ECO:0000256" key="5">
    <source>
        <dbReference type="ARBA" id="ARBA00023136"/>
    </source>
</evidence>
<feature type="transmembrane region" description="Helical" evidence="6">
    <location>
        <begin position="440"/>
        <end position="463"/>
    </location>
</feature>